<evidence type="ECO:0000313" key="2">
    <source>
        <dbReference type="Proteomes" id="UP000789860"/>
    </source>
</evidence>
<comment type="caution">
    <text evidence="1">The sequence shown here is derived from an EMBL/GenBank/DDBJ whole genome shotgun (WGS) entry which is preliminary data.</text>
</comment>
<gene>
    <name evidence="1" type="ORF">SCALOS_LOCUS5928</name>
</gene>
<protein>
    <submittedName>
        <fullName evidence="1">2742_t:CDS:1</fullName>
    </submittedName>
</protein>
<sequence>FFDYKPGHNNRTFHIQNHPHPQVFPNLKLDDEDLAIFLKEKITGLDFIETTEEKFRSYGLRGLAIFIVELKKLNVFDRYCENKEKIADTSLVSEGVKVIAKANNPSTLTLITGNGDYGPLIVKALNGRLKYGFGHQ</sequence>
<evidence type="ECO:0000313" key="1">
    <source>
        <dbReference type="EMBL" id="CAG8573328.1"/>
    </source>
</evidence>
<name>A0ACA9M6S9_9GLOM</name>
<keyword evidence="2" id="KW-1185">Reference proteome</keyword>
<feature type="non-terminal residue" evidence="1">
    <location>
        <position position="136"/>
    </location>
</feature>
<feature type="non-terminal residue" evidence="1">
    <location>
        <position position="1"/>
    </location>
</feature>
<accession>A0ACA9M6S9</accession>
<dbReference type="Proteomes" id="UP000789860">
    <property type="component" value="Unassembled WGS sequence"/>
</dbReference>
<reference evidence="1" key="1">
    <citation type="submission" date="2021-06" db="EMBL/GenBank/DDBJ databases">
        <authorList>
            <person name="Kallberg Y."/>
            <person name="Tangrot J."/>
            <person name="Rosling A."/>
        </authorList>
    </citation>
    <scope>NUCLEOTIDE SEQUENCE</scope>
    <source>
        <strain evidence="1">AU212A</strain>
    </source>
</reference>
<organism evidence="1 2">
    <name type="scientific">Scutellospora calospora</name>
    <dbReference type="NCBI Taxonomy" id="85575"/>
    <lineage>
        <taxon>Eukaryota</taxon>
        <taxon>Fungi</taxon>
        <taxon>Fungi incertae sedis</taxon>
        <taxon>Mucoromycota</taxon>
        <taxon>Glomeromycotina</taxon>
        <taxon>Glomeromycetes</taxon>
        <taxon>Diversisporales</taxon>
        <taxon>Gigasporaceae</taxon>
        <taxon>Scutellospora</taxon>
    </lineage>
</organism>
<dbReference type="EMBL" id="CAJVPM010010475">
    <property type="protein sequence ID" value="CAG8573328.1"/>
    <property type="molecule type" value="Genomic_DNA"/>
</dbReference>
<proteinExistence type="predicted"/>